<proteinExistence type="predicted"/>
<name>A0ABP0ZQC1_9ASCO</name>
<feature type="region of interest" description="Disordered" evidence="1">
    <location>
        <begin position="200"/>
        <end position="228"/>
    </location>
</feature>
<feature type="compositionally biased region" description="Acidic residues" evidence="1">
    <location>
        <begin position="204"/>
        <end position="214"/>
    </location>
</feature>
<evidence type="ECO:0000313" key="2">
    <source>
        <dbReference type="EMBL" id="CAK9440473.1"/>
    </source>
</evidence>
<dbReference type="EMBL" id="OZ022409">
    <property type="protein sequence ID" value="CAK9440473.1"/>
    <property type="molecule type" value="Genomic_DNA"/>
</dbReference>
<dbReference type="RefSeq" id="XP_066831511.1">
    <property type="nucleotide sequence ID" value="XM_066974809.1"/>
</dbReference>
<accession>A0ABP0ZQC1</accession>
<evidence type="ECO:0000313" key="3">
    <source>
        <dbReference type="Proteomes" id="UP001497383"/>
    </source>
</evidence>
<evidence type="ECO:0000256" key="1">
    <source>
        <dbReference type="SAM" id="MobiDB-lite"/>
    </source>
</evidence>
<gene>
    <name evidence="2" type="ORF">LODBEIA_P45730</name>
</gene>
<dbReference type="Proteomes" id="UP001497383">
    <property type="component" value="Chromosome 5"/>
</dbReference>
<reference evidence="2 3" key="1">
    <citation type="submission" date="2024-03" db="EMBL/GenBank/DDBJ databases">
        <authorList>
            <person name="Brejova B."/>
        </authorList>
    </citation>
    <scope>NUCLEOTIDE SEQUENCE [LARGE SCALE GENOMIC DNA]</scope>
    <source>
        <strain evidence="2 3">CBS 14171</strain>
    </source>
</reference>
<sequence length="257" mass="28840">MLKPQIIYSLTTILVHALLQDDPTLPPPSIPPPPSDPSAHLDSLFTHQVIDWDPKNRDHLEKLSLAREASIQPLDKDLVSAGGEVTSDIDIDHIEEEFEDIPVTAQGAAKGDEKKWHIGAGVYLNKEVHDDNKEIETFLIDPDCGQESFSDTDSDSCSDGYGKKRFFLFNVNQSDEVRVGEDEARRNESSDAVMVRSMSVQEAQDGEEVQDDQDVYERKESQEMQEGQEMVSRAVRSVLSDSVVIFSLVMLSVYRFL</sequence>
<keyword evidence="3" id="KW-1185">Reference proteome</keyword>
<dbReference type="GeneID" id="92209769"/>
<organism evidence="2 3">
    <name type="scientific">Lodderomyces beijingensis</name>
    <dbReference type="NCBI Taxonomy" id="1775926"/>
    <lineage>
        <taxon>Eukaryota</taxon>
        <taxon>Fungi</taxon>
        <taxon>Dikarya</taxon>
        <taxon>Ascomycota</taxon>
        <taxon>Saccharomycotina</taxon>
        <taxon>Pichiomycetes</taxon>
        <taxon>Debaryomycetaceae</taxon>
        <taxon>Candida/Lodderomyces clade</taxon>
        <taxon>Lodderomyces</taxon>
    </lineage>
</organism>
<protein>
    <submittedName>
        <fullName evidence="2">Uncharacterized protein</fullName>
    </submittedName>
</protein>